<reference evidence="2" key="1">
    <citation type="submission" date="2011-08" db="EMBL/GenBank/DDBJ databases">
        <authorList>
            <person name="Rombauts S."/>
        </authorList>
    </citation>
    <scope>NUCLEOTIDE SEQUENCE</scope>
    <source>
        <strain evidence="2">London</strain>
    </source>
</reference>
<keyword evidence="2" id="KW-1185">Reference proteome</keyword>
<dbReference type="Pfam" id="PF13896">
    <property type="entry name" value="Glyco_transf_49"/>
    <property type="match status" value="1"/>
</dbReference>
<dbReference type="AlphaFoldDB" id="T1K964"/>
<proteinExistence type="predicted"/>
<dbReference type="STRING" id="32264.T1K964"/>
<evidence type="ECO:0000313" key="1">
    <source>
        <dbReference type="EnsemblMetazoa" id="tetur07g03830.1"/>
    </source>
</evidence>
<protein>
    <recommendedName>
        <fullName evidence="3">N-acetyllactosaminide beta-1,3-N-acetylglucosaminyltransferase</fullName>
    </recommendedName>
</protein>
<evidence type="ECO:0008006" key="3">
    <source>
        <dbReference type="Google" id="ProtNLM"/>
    </source>
</evidence>
<dbReference type="HOGENOM" id="CLU_019238_0_0_1"/>
<sequence length="497" mass="57142">MRLWLSLARLDSRNLLKLLITVNVVLAFYQLLSFHFISKPAACILNIRPSPLLQDDPQSKQIISSISDDSRSLKFSSNALLTNGEKGEAAAVAAVGAAMVASESLNAPTISQLTYRQRSAWWTTEQRNSYIVIKNYILPETKINNLQLSANESQNDVSVTLTTQGTFEFLNHVEALCKRWDGPISVGVYAPGDDIAISLELIYFMRTCRHECVARNVTWHFIYDINHGPDKDKVTYPEDYVNLTEFNCQATYEDFFAKHPSLYRFKNKLPYPINVARNVARLNVKTKYLLASDIELYPSINVVKMFKEYLDREKANLVPLANQNVPHVYVLPIFEVNAGVEPPLTKNDLIQLVKKGEAIFFHKWVCDICQNFPDRDKWIESIPSNDSLNIFRSAKRLRTRSTWEPLYIGTNAEPLYDERLTWEGKRDKMSQMFEMCLLNYDLLILDNAFLVHAPGIKHIDPEDQKRRSPFIKRNNQVYTTVISKLRRKYGNKGNNQC</sequence>
<dbReference type="eggNOG" id="KOG3765">
    <property type="taxonomic scope" value="Eukaryota"/>
</dbReference>
<dbReference type="EMBL" id="CAEY01001889">
    <property type="status" value="NOT_ANNOTATED_CDS"/>
    <property type="molecule type" value="Genomic_DNA"/>
</dbReference>
<accession>T1K964</accession>
<dbReference type="Proteomes" id="UP000015104">
    <property type="component" value="Unassembled WGS sequence"/>
</dbReference>
<organism evidence="1 2">
    <name type="scientific">Tetranychus urticae</name>
    <name type="common">Two-spotted spider mite</name>
    <dbReference type="NCBI Taxonomy" id="32264"/>
    <lineage>
        <taxon>Eukaryota</taxon>
        <taxon>Metazoa</taxon>
        <taxon>Ecdysozoa</taxon>
        <taxon>Arthropoda</taxon>
        <taxon>Chelicerata</taxon>
        <taxon>Arachnida</taxon>
        <taxon>Acari</taxon>
        <taxon>Acariformes</taxon>
        <taxon>Trombidiformes</taxon>
        <taxon>Prostigmata</taxon>
        <taxon>Eleutherengona</taxon>
        <taxon>Raphignathae</taxon>
        <taxon>Tetranychoidea</taxon>
        <taxon>Tetranychidae</taxon>
        <taxon>Tetranychus</taxon>
    </lineage>
</organism>
<gene>
    <name evidence="1" type="primary">107361600</name>
</gene>
<dbReference type="EnsemblMetazoa" id="tetur07g03830.1">
    <property type="protein sequence ID" value="tetur07g03830.1"/>
    <property type="gene ID" value="tetur07g03830"/>
</dbReference>
<evidence type="ECO:0000313" key="2">
    <source>
        <dbReference type="Proteomes" id="UP000015104"/>
    </source>
</evidence>
<dbReference type="OrthoDB" id="9974378at2759"/>
<dbReference type="PANTHER" id="PTHR47412:SF1">
    <property type="entry name" value="FI01434P-RELATED"/>
    <property type="match status" value="1"/>
</dbReference>
<dbReference type="OMA" id="MDICEAC"/>
<name>T1K964_TETUR</name>
<dbReference type="PANTHER" id="PTHR47412">
    <property type="entry name" value="FI01434P-RELATED"/>
    <property type="match status" value="1"/>
</dbReference>
<reference evidence="1" key="2">
    <citation type="submission" date="2015-06" db="UniProtKB">
        <authorList>
            <consortium name="EnsemblMetazoa"/>
        </authorList>
    </citation>
    <scope>IDENTIFICATION</scope>
</reference>
<dbReference type="KEGG" id="tut:107361600"/>